<evidence type="ECO:0000313" key="2">
    <source>
        <dbReference type="EMBL" id="RGR97705.1"/>
    </source>
</evidence>
<keyword evidence="1" id="KW-0732">Signal</keyword>
<organism evidence="2 3">
    <name type="scientific">Phocaeicola coprocola</name>
    <dbReference type="NCBI Taxonomy" id="310298"/>
    <lineage>
        <taxon>Bacteria</taxon>
        <taxon>Pseudomonadati</taxon>
        <taxon>Bacteroidota</taxon>
        <taxon>Bacteroidia</taxon>
        <taxon>Bacteroidales</taxon>
        <taxon>Bacteroidaceae</taxon>
        <taxon>Phocaeicola</taxon>
    </lineage>
</organism>
<protein>
    <submittedName>
        <fullName evidence="2">Gliding motility lipoprotein GldH</fullName>
    </submittedName>
</protein>
<keyword evidence="3" id="KW-1185">Reference proteome</keyword>
<reference evidence="2 3" key="1">
    <citation type="submission" date="2018-08" db="EMBL/GenBank/DDBJ databases">
        <title>A genome reference for cultivated species of the human gut microbiota.</title>
        <authorList>
            <person name="Zou Y."/>
            <person name="Xue W."/>
            <person name="Luo G."/>
        </authorList>
    </citation>
    <scope>NUCLEOTIDE SEQUENCE [LARGE SCALE GENOMIC DNA]</scope>
    <source>
        <strain evidence="2 3">AF24-2</strain>
    </source>
</reference>
<dbReference type="PROSITE" id="PS51257">
    <property type="entry name" value="PROKAR_LIPOPROTEIN"/>
    <property type="match status" value="1"/>
</dbReference>
<dbReference type="InterPro" id="IPR020018">
    <property type="entry name" value="Motility-assoc_lipoprot_GldH"/>
</dbReference>
<comment type="caution">
    <text evidence="2">The sequence shown here is derived from an EMBL/GenBank/DDBJ whole genome shotgun (WGS) entry which is preliminary data.</text>
</comment>
<dbReference type="Proteomes" id="UP000285864">
    <property type="component" value="Unassembled WGS sequence"/>
</dbReference>
<name>A0A412GSH0_9BACT</name>
<proteinExistence type="predicted"/>
<dbReference type="NCBIfam" id="TIGR03511">
    <property type="entry name" value="GldH_lipo"/>
    <property type="match status" value="1"/>
</dbReference>
<dbReference type="EMBL" id="QRUU01000019">
    <property type="protein sequence ID" value="RGR97705.1"/>
    <property type="molecule type" value="Genomic_DNA"/>
</dbReference>
<feature type="chain" id="PRO_5019051615" evidence="1">
    <location>
        <begin position="25"/>
        <end position="169"/>
    </location>
</feature>
<keyword evidence="2" id="KW-0449">Lipoprotein</keyword>
<dbReference type="Pfam" id="PF14109">
    <property type="entry name" value="GldH_lipo"/>
    <property type="match status" value="1"/>
</dbReference>
<sequence>MTTRKTSSYIRIAGGIICLLFSLAACDNQTIYHTYQNLSIEGWKKTDTLKYQLPAQLAGKQYDLEVGLRHTENYPYQDIWMEILYPLSPDRHPDTLHITLADKQGNWKGNGTSSNLYQYTSPHHPVTFSPSDSMIQIVHIMRDEPLKGISDVGIRLLPFTSSINTQKDK</sequence>
<feature type="signal peptide" evidence="1">
    <location>
        <begin position="1"/>
        <end position="24"/>
    </location>
</feature>
<gene>
    <name evidence="2" type="primary">gldH</name>
    <name evidence="2" type="ORF">DWY20_06210</name>
</gene>
<dbReference type="RefSeq" id="WP_118483895.1">
    <property type="nucleotide sequence ID" value="NZ_CATZZN010000011.1"/>
</dbReference>
<accession>A0A412GSH0</accession>
<evidence type="ECO:0000313" key="3">
    <source>
        <dbReference type="Proteomes" id="UP000285864"/>
    </source>
</evidence>
<dbReference type="AlphaFoldDB" id="A0A412GSH0"/>
<evidence type="ECO:0000256" key="1">
    <source>
        <dbReference type="SAM" id="SignalP"/>
    </source>
</evidence>